<evidence type="ECO:0000313" key="11">
    <source>
        <dbReference type="EMBL" id="KAK3289598.1"/>
    </source>
</evidence>
<keyword evidence="5 8" id="KW-0472">Membrane</keyword>
<feature type="compositionally biased region" description="Low complexity" evidence="7">
    <location>
        <begin position="149"/>
        <end position="161"/>
    </location>
</feature>
<evidence type="ECO:0000256" key="3">
    <source>
        <dbReference type="ARBA" id="ARBA00022737"/>
    </source>
</evidence>
<evidence type="ECO:0000256" key="8">
    <source>
        <dbReference type="SAM" id="Phobius"/>
    </source>
</evidence>
<dbReference type="SMART" id="SM00181">
    <property type="entry name" value="EGF"/>
    <property type="match status" value="4"/>
</dbReference>
<feature type="region of interest" description="Disordered" evidence="7">
    <location>
        <begin position="1848"/>
        <end position="1893"/>
    </location>
</feature>
<dbReference type="PANTHER" id="PTHR46730:SF1">
    <property type="entry name" value="PLAT DOMAIN-CONTAINING PROTEIN"/>
    <property type="match status" value="1"/>
</dbReference>
<feature type="domain" description="EGF-like calcium-binding" evidence="9">
    <location>
        <begin position="649"/>
        <end position="698"/>
    </location>
</feature>
<keyword evidence="12" id="KW-1185">Reference proteome</keyword>
<dbReference type="GO" id="GO:0005509">
    <property type="term" value="F:calcium ion binding"/>
    <property type="evidence" value="ECO:0007669"/>
    <property type="project" value="InterPro"/>
</dbReference>
<dbReference type="GO" id="GO:0005886">
    <property type="term" value="C:plasma membrane"/>
    <property type="evidence" value="ECO:0007669"/>
    <property type="project" value="TreeGrafter"/>
</dbReference>
<accession>A0AAE0H450</accession>
<evidence type="ECO:0000256" key="1">
    <source>
        <dbReference type="ARBA" id="ARBA00004370"/>
    </source>
</evidence>
<feature type="compositionally biased region" description="Polar residues" evidence="7">
    <location>
        <begin position="462"/>
        <end position="471"/>
    </location>
</feature>
<evidence type="ECO:0000256" key="5">
    <source>
        <dbReference type="ARBA" id="ARBA00023136"/>
    </source>
</evidence>
<feature type="region of interest" description="Disordered" evidence="7">
    <location>
        <begin position="1960"/>
        <end position="2029"/>
    </location>
</feature>
<comment type="caution">
    <text evidence="11">The sequence shown here is derived from an EMBL/GenBank/DDBJ whole genome shotgun (WGS) entry which is preliminary data.</text>
</comment>
<organism evidence="11 12">
    <name type="scientific">Cymbomonas tetramitiformis</name>
    <dbReference type="NCBI Taxonomy" id="36881"/>
    <lineage>
        <taxon>Eukaryota</taxon>
        <taxon>Viridiplantae</taxon>
        <taxon>Chlorophyta</taxon>
        <taxon>Pyramimonadophyceae</taxon>
        <taxon>Pyramimonadales</taxon>
        <taxon>Pyramimonadaceae</taxon>
        <taxon>Cymbomonas</taxon>
    </lineage>
</organism>
<reference evidence="11 12" key="1">
    <citation type="journal article" date="2015" name="Genome Biol. Evol.">
        <title>Comparative Genomics of a Bacterivorous Green Alga Reveals Evolutionary Causalities and Consequences of Phago-Mixotrophic Mode of Nutrition.</title>
        <authorList>
            <person name="Burns J.A."/>
            <person name="Paasch A."/>
            <person name="Narechania A."/>
            <person name="Kim E."/>
        </authorList>
    </citation>
    <scope>NUCLEOTIDE SEQUENCE [LARGE SCALE GENOMIC DNA]</scope>
    <source>
        <strain evidence="11 12">PLY_AMNH</strain>
    </source>
</reference>
<evidence type="ECO:0000256" key="7">
    <source>
        <dbReference type="SAM" id="MobiDB-lite"/>
    </source>
</evidence>
<feature type="compositionally biased region" description="Pro residues" evidence="7">
    <location>
        <begin position="126"/>
        <end position="148"/>
    </location>
</feature>
<feature type="region of interest" description="Disordered" evidence="7">
    <location>
        <begin position="393"/>
        <end position="417"/>
    </location>
</feature>
<dbReference type="Pfam" id="PF02010">
    <property type="entry name" value="REJ"/>
    <property type="match status" value="1"/>
</dbReference>
<evidence type="ECO:0000256" key="6">
    <source>
        <dbReference type="ARBA" id="ARBA00023157"/>
    </source>
</evidence>
<feature type="region of interest" description="Disordered" evidence="7">
    <location>
        <begin position="2247"/>
        <end position="2267"/>
    </location>
</feature>
<feature type="compositionally biased region" description="Low complexity" evidence="7">
    <location>
        <begin position="438"/>
        <end position="455"/>
    </location>
</feature>
<dbReference type="Proteomes" id="UP001190700">
    <property type="component" value="Unassembled WGS sequence"/>
</dbReference>
<feature type="domain" description="EGF-like" evidence="10">
    <location>
        <begin position="702"/>
        <end position="744"/>
    </location>
</feature>
<keyword evidence="3" id="KW-0677">Repeat</keyword>
<name>A0AAE0H450_9CHLO</name>
<proteinExistence type="predicted"/>
<evidence type="ECO:0000256" key="2">
    <source>
        <dbReference type="ARBA" id="ARBA00022692"/>
    </source>
</evidence>
<evidence type="ECO:0000313" key="12">
    <source>
        <dbReference type="Proteomes" id="UP001190700"/>
    </source>
</evidence>
<feature type="compositionally biased region" description="Low complexity" evidence="7">
    <location>
        <begin position="178"/>
        <end position="188"/>
    </location>
</feature>
<dbReference type="InterPro" id="IPR002859">
    <property type="entry name" value="PKD/REJ-like"/>
</dbReference>
<feature type="compositionally biased region" description="Basic residues" evidence="7">
    <location>
        <begin position="1849"/>
        <end position="1863"/>
    </location>
</feature>
<feature type="compositionally biased region" description="Polar residues" evidence="7">
    <location>
        <begin position="1864"/>
        <end position="1873"/>
    </location>
</feature>
<feature type="domain" description="EGF-like" evidence="10">
    <location>
        <begin position="511"/>
        <end position="550"/>
    </location>
</feature>
<feature type="domain" description="EGF-like" evidence="10">
    <location>
        <begin position="748"/>
        <end position="787"/>
    </location>
</feature>
<evidence type="ECO:0008006" key="13">
    <source>
        <dbReference type="Google" id="ProtNLM"/>
    </source>
</evidence>
<dbReference type="Gene3D" id="2.10.25.10">
    <property type="entry name" value="Laminin"/>
    <property type="match status" value="2"/>
</dbReference>
<sequence>MLVGYMQMVGAPSRTPPPPPPSPPPPTYTLGSGASSIELYYQATTELTCARVNLNSTVAPSTLAISTTNGPSSLAWGMDDYSCVDGLCSVNLCGFSIGSYSLLGNGTMSGVPFLITGDVTVYHAPPPPSPPPFPPSLPPPPSPPPPVTASPNTASPTTLNPSLPPTLTPSRPTPNPSASPTTATPAASRRPHRRPPPGCLPTTSPTTATPTASLTTSPTTATRLSPDDLTDGRHPAASPTTSPITATPSASPNTALSTSATATPSASPTVLSVIANTQTFSITFTTMSYTDLSANNTLYNLVIQSYSTTVSDAAKVPSSQVLVTSVYAGSVIIDTTVHYSEMDMAAGASPDSLSSILSGGFSSLVEMFASSNILADYASAGVSATTAVTTSASVPNASEDEALEEVASAPEASTAEAEAETFAAVLEELASAPEASMAVPEETSAAAPATADPSSRVPPDLTSESNSNDTRPTAAKADASDVSLEEAMGSTCNSSWCSWCTDADACLDENGCAAADAQCYGECIDVQAPGVGHTCAPCPAGMVGDGVTCGTNLCYDSNGGCDPAVTCRMDAATGARLCGDCKSGEGPVDSASVPAGWVCAEVDGCAEEPCWSEGDSFQLCEDVAAPGTGRICGACPTGFAPSLSDGCVDVDECQIANGGCWVSQEDPSIRTHCRNAPGAHSCTACPEGFIGSGEAGCRARVMCHTNYGNCDPRAASCTDNAITGYAECGPCPAGYSGTGDTVCVDADGCVQDPCFPGVECTDKQAPDTGRTCGACPEGYRGDGGSCEKCDLLLSVDDAMGTLVDGAMKRSVVNQLMGAFAGLSATDCVLTEARTRPQPPFHTHAHTTGVQYLWDGVTSDGAAVLLEEVTNPRTLTLYLPKSTLVANVAYSMRLTASLRGNPGVSSTVATAFTVKRQGLVALIQGGSVRTGEGLPVELDAGASYDPDDEPGEMTFSWACTRTDSSVTPDEGSRCHDTNGTLLPMRMTSAALSLMLQGAPQGANYTLTCEVAKAERKAQVTTHVVILGGLPPVPLIMPMYQLKHPANTKLTLTSQVQALQPESLVLEWSMAPVGEDTEVLALADIAATPLDRLELVVRRDTLAPGAAYRFSLAAADANGPASAVLEVHVNSPPHSGSLLAPSPLEGVMLETPFLFEGSGWEDDAEDKPLWYQLRCAVVGAAGTEQTMLSQWQPSPVFSTSLPVAGLEAFGHVVTAYLYVKDALDATAFVSQSVVVREVAFQDDEAQEAYVDGALADAAQGVANGEDTSISVLAVASILGDADTARDGAGNISLARLAQREAMMGVVRAVWEQLAPTTDTVTRVAQSTAAAGNNPAELTVEARRDILAISETMVAATLSGDPGARLTEAGATALVSGLSSVAIGALGGANQSAELAAAVDVVRSIGLSNGQELVPGEEAVSVATETLSSVVQCEDLSAGGASVVSPTGSQVSVPPSAGKHLGASAERVNIMVTGCAADPHTRERGHGGKTKQQNVDASSKLRQLMAANAASSADAAEDAVHEHPETLTVSNVTSISFYGSGNSSELEVRQLEEPILFTLPIHRPQSSEAEAAGSASSAAAPFYGAECVYWDEAEEAYRSEGCTTLPNPTPPGSLVYWRTRNVSGLASLAEAWAVEGAEGSNLTAGCRETWGAVYPDYLGTDAGYRKYLGAECKLTGGGPLGSNVSCWWEWRSQSFEGPGCVWAADTACLCTHLTDFAAAQQTEVGSTEPPDRVSTYSMDEMGRLSLEEVSQSVVLLVVLAIFMLGAPSLYLISNFFHNRERLLLLLQMVDSSGGGGTFQDMNGMWTWSIVNKKSGNAIDRLKSGKGLGSVFSEMAQQQKKLMDDERMGIQKRATHAASKWRKKGKSRMNTSGNSMSPDVEGPQEPQEGRASGSGGSVLQQRLRAAYKRNVLINLLSTAADLSLRPDEGRKEQERNSPSPAKTSKVLNVDSGKATVKIHAPTQKVNGWGDQSSVKSSNRAMSRPEVMSLNAPFEPGEGAIEPRGEEEVPQKQLASKGDEDLRRNADVPPFGYDPNMVLVKETITTTTTTTTREIWQPESAPGAGPVAESYEPLNQESPPATPAAAESGQRGSAWTGAWWRKSTAKKASEEMMSMLVDPVSLHKVEKARAKKPVGLTARALFNAMQINIFRLQLCIPLNYLEEQSKLQLTDKRRHKRNLNLSAQAKVDIGEELSAAADAPLLRTKSGSSGPVTEAFQDGDGGIQAAVGAEEGQEETTVYAEQQRLLRSQAAPGIGGGAQAEQPASRATSPQEETLPLCVTAPISDPAPQDSVANRRPSTKARSSWLMLRTKTELPVERMIGTAMVQAFLGIKAIMSKWDLANQARMASNAPWQMPNNRPFTWWVSAFKVLIGSTSRNGWYQRSALWNAVFLQRIDGSFEMTSHLASMLRAGEPMQDLVDNPIASHDVLVLQVSMPAKLRDLFKEHLEQSDLEAEDARILTEECWATILIMQWLETVPFSWTENPNDPPKEQVTLRGRSEMFLHSVAMQYPQFNAMLPELKEIAAQYVEVWTEDHNERIKYVYSVKGPHTLERQKSLASLANMSLAEKRTYLMQQFRRSSNTAARYIKWLMKSHPLGAIYLVNATEPFSRSERILIQANTFILMLVFTVWFYYSKAVNCCKDFRVFTDCPNPFEVNEPCFGYDFCAALRQAGTEEMLPEEVFPSNFLCTAFPQGSFAGTPSPPAALNCQSPPHSTRQLL</sequence>
<evidence type="ECO:0000259" key="10">
    <source>
        <dbReference type="SMART" id="SM00181"/>
    </source>
</evidence>
<feature type="region of interest" description="Disordered" evidence="7">
    <location>
        <begin position="126"/>
        <end position="266"/>
    </location>
</feature>
<feature type="region of interest" description="Disordered" evidence="7">
    <location>
        <begin position="1920"/>
        <end position="1942"/>
    </location>
</feature>
<feature type="domain" description="EGF-like" evidence="10">
    <location>
        <begin position="604"/>
        <end position="648"/>
    </location>
</feature>
<dbReference type="EMBL" id="LGRX02000089">
    <property type="protein sequence ID" value="KAK3289598.1"/>
    <property type="molecule type" value="Genomic_DNA"/>
</dbReference>
<feature type="compositionally biased region" description="Polar residues" evidence="7">
    <location>
        <begin position="1960"/>
        <end position="1976"/>
    </location>
</feature>
<feature type="domain" description="EGF-like calcium-binding" evidence="9">
    <location>
        <begin position="508"/>
        <end position="550"/>
    </location>
</feature>
<gene>
    <name evidence="11" type="ORF">CYMTET_2983</name>
</gene>
<keyword evidence="6" id="KW-1015">Disulfide bond</keyword>
<keyword evidence="2 8" id="KW-0812">Transmembrane</keyword>
<feature type="compositionally biased region" description="Low complexity" evidence="7">
    <location>
        <begin position="235"/>
        <end position="266"/>
    </location>
</feature>
<dbReference type="InterPro" id="IPR000742">
    <property type="entry name" value="EGF"/>
</dbReference>
<dbReference type="PANTHER" id="PTHR46730">
    <property type="entry name" value="POLYCYSTIN-1"/>
    <property type="match status" value="1"/>
</dbReference>
<feature type="compositionally biased region" description="Basic and acidic residues" evidence="7">
    <location>
        <begin position="1920"/>
        <end position="1931"/>
    </location>
</feature>
<dbReference type="InterPro" id="IPR001881">
    <property type="entry name" value="EGF-like_Ca-bd_dom"/>
</dbReference>
<evidence type="ECO:0000256" key="4">
    <source>
        <dbReference type="ARBA" id="ARBA00022989"/>
    </source>
</evidence>
<evidence type="ECO:0000259" key="9">
    <source>
        <dbReference type="SMART" id="SM00179"/>
    </source>
</evidence>
<feature type="region of interest" description="Disordered" evidence="7">
    <location>
        <begin position="433"/>
        <end position="482"/>
    </location>
</feature>
<comment type="subcellular location">
    <subcellularLocation>
        <location evidence="1">Membrane</location>
    </subcellularLocation>
</comment>
<dbReference type="GO" id="GO:0006816">
    <property type="term" value="P:calcium ion transport"/>
    <property type="evidence" value="ECO:0007669"/>
    <property type="project" value="TreeGrafter"/>
</dbReference>
<feature type="region of interest" description="Disordered" evidence="7">
    <location>
        <begin position="2052"/>
        <end position="2092"/>
    </location>
</feature>
<protein>
    <recommendedName>
        <fullName evidence="13">GPS domain-containing protein</fullName>
    </recommendedName>
</protein>
<feature type="compositionally biased region" description="Pro residues" evidence="7">
    <location>
        <begin position="162"/>
        <end position="177"/>
    </location>
</feature>
<feature type="compositionally biased region" description="Polar residues" evidence="7">
    <location>
        <begin position="1932"/>
        <end position="1942"/>
    </location>
</feature>
<feature type="transmembrane region" description="Helical" evidence="8">
    <location>
        <begin position="2608"/>
        <end position="2627"/>
    </location>
</feature>
<keyword evidence="4 8" id="KW-1133">Transmembrane helix</keyword>
<dbReference type="CDD" id="cd00054">
    <property type="entry name" value="EGF_CA"/>
    <property type="match status" value="1"/>
</dbReference>
<dbReference type="SMART" id="SM00179">
    <property type="entry name" value="EGF_CA"/>
    <property type="match status" value="3"/>
</dbReference>
<feature type="compositionally biased region" description="Basic and acidic residues" evidence="7">
    <location>
        <begin position="1996"/>
        <end position="2005"/>
    </location>
</feature>
<feature type="domain" description="EGF-like calcium-binding" evidence="9">
    <location>
        <begin position="745"/>
        <end position="787"/>
    </location>
</feature>
<feature type="compositionally biased region" description="Low complexity" evidence="7">
    <location>
        <begin position="200"/>
        <end position="224"/>
    </location>
</feature>
<feature type="compositionally biased region" description="Low complexity" evidence="7">
    <location>
        <begin position="405"/>
        <end position="417"/>
    </location>
</feature>
<dbReference type="GO" id="GO:0005261">
    <property type="term" value="F:monoatomic cation channel activity"/>
    <property type="evidence" value="ECO:0007669"/>
    <property type="project" value="TreeGrafter"/>
</dbReference>
<feature type="compositionally biased region" description="Basic and acidic residues" evidence="7">
    <location>
        <begin position="2012"/>
        <end position="2021"/>
    </location>
</feature>